<reference evidence="4" key="1">
    <citation type="submission" date="2016-10" db="EMBL/GenBank/DDBJ databases">
        <authorList>
            <person name="Varghese N."/>
            <person name="Submissions S."/>
        </authorList>
    </citation>
    <scope>NUCLEOTIDE SEQUENCE [LARGE SCALE GENOMIC DNA]</scope>
    <source>
        <strain evidence="4">CGMCC 1.12402</strain>
    </source>
</reference>
<dbReference type="Pfam" id="PF13279">
    <property type="entry name" value="4HBT_2"/>
    <property type="match status" value="1"/>
</dbReference>
<evidence type="ECO:0000256" key="1">
    <source>
        <dbReference type="ARBA" id="ARBA00005953"/>
    </source>
</evidence>
<dbReference type="STRING" id="1267423.SAMN05216290_2699"/>
<dbReference type="Gene3D" id="3.10.129.10">
    <property type="entry name" value="Hotdog Thioesterase"/>
    <property type="match status" value="1"/>
</dbReference>
<name>A0A1I0QU48_9BACT</name>
<keyword evidence="2 3" id="KW-0378">Hydrolase</keyword>
<dbReference type="Proteomes" id="UP000199437">
    <property type="component" value="Unassembled WGS sequence"/>
</dbReference>
<evidence type="ECO:0000313" key="4">
    <source>
        <dbReference type="Proteomes" id="UP000199437"/>
    </source>
</evidence>
<dbReference type="AlphaFoldDB" id="A0A1I0QU48"/>
<dbReference type="InterPro" id="IPR029069">
    <property type="entry name" value="HotDog_dom_sf"/>
</dbReference>
<dbReference type="EMBL" id="FOIR01000002">
    <property type="protein sequence ID" value="SEW30926.1"/>
    <property type="molecule type" value="Genomic_DNA"/>
</dbReference>
<proteinExistence type="inferred from homology"/>
<sequence length="134" mass="15556">MGEAKVFELNITVEQQHLDEMNHVNNVQYLQWVQDVAKAHWEHAAKPEWLATYAWFAVDHFIEYKKPAFLGEALIVKTHVKAFTGVKSHRLVRIYKAENGELVAQASTNWCMVNKATQRPARIPQEMIEAYFES</sequence>
<evidence type="ECO:0000313" key="3">
    <source>
        <dbReference type="EMBL" id="SEW30926.1"/>
    </source>
</evidence>
<dbReference type="PANTHER" id="PTHR31793">
    <property type="entry name" value="4-HYDROXYBENZOYL-COA THIOESTERASE FAMILY MEMBER"/>
    <property type="match status" value="1"/>
</dbReference>
<dbReference type="RefSeq" id="WP_090259089.1">
    <property type="nucleotide sequence ID" value="NZ_FOIR01000002.1"/>
</dbReference>
<dbReference type="InterPro" id="IPR050563">
    <property type="entry name" value="4-hydroxybenzoyl-CoA_TE"/>
</dbReference>
<keyword evidence="4" id="KW-1185">Reference proteome</keyword>
<dbReference type="GeneID" id="99987390"/>
<gene>
    <name evidence="3" type="ORF">SAMN05216290_2699</name>
</gene>
<dbReference type="SUPFAM" id="SSF54637">
    <property type="entry name" value="Thioesterase/thiol ester dehydrase-isomerase"/>
    <property type="match status" value="1"/>
</dbReference>
<protein>
    <submittedName>
        <fullName evidence="3">Acyl-CoA thioester hydrolase</fullName>
    </submittedName>
</protein>
<accession>A0A1I0QU48</accession>
<dbReference type="OrthoDB" id="9801517at2"/>
<dbReference type="CDD" id="cd00586">
    <property type="entry name" value="4HBT"/>
    <property type="match status" value="1"/>
</dbReference>
<evidence type="ECO:0000256" key="2">
    <source>
        <dbReference type="ARBA" id="ARBA00022801"/>
    </source>
</evidence>
<dbReference type="PANTHER" id="PTHR31793:SF27">
    <property type="entry name" value="NOVEL THIOESTERASE SUPERFAMILY DOMAIN AND SAPOSIN A-TYPE DOMAIN CONTAINING PROTEIN (0610012H03RIK)"/>
    <property type="match status" value="1"/>
</dbReference>
<dbReference type="GO" id="GO:0047617">
    <property type="term" value="F:fatty acyl-CoA hydrolase activity"/>
    <property type="evidence" value="ECO:0007669"/>
    <property type="project" value="TreeGrafter"/>
</dbReference>
<organism evidence="3 4">
    <name type="scientific">Roseivirga pacifica</name>
    <dbReference type="NCBI Taxonomy" id="1267423"/>
    <lineage>
        <taxon>Bacteria</taxon>
        <taxon>Pseudomonadati</taxon>
        <taxon>Bacteroidota</taxon>
        <taxon>Cytophagia</taxon>
        <taxon>Cytophagales</taxon>
        <taxon>Roseivirgaceae</taxon>
        <taxon>Roseivirga</taxon>
    </lineage>
</organism>
<comment type="similarity">
    <text evidence="1">Belongs to the 4-hydroxybenzoyl-CoA thioesterase family.</text>
</comment>